<dbReference type="PANTHER" id="PTHR34980:SF2">
    <property type="entry name" value="INNER MEMBRANE PROTEIN YHAH-RELATED"/>
    <property type="match status" value="1"/>
</dbReference>
<dbReference type="OrthoDB" id="9812349at2"/>
<dbReference type="EMBL" id="FWFN01000003">
    <property type="protein sequence ID" value="SLN38862.1"/>
    <property type="molecule type" value="Genomic_DNA"/>
</dbReference>
<gene>
    <name evidence="2" type="primary">yhaH_1</name>
    <name evidence="2" type="ORF">PSM7751_01757</name>
</gene>
<accession>A0A1X6Z2T4</accession>
<dbReference type="RefSeq" id="WP_085887625.1">
    <property type="nucleotide sequence ID" value="NZ_FWFN01000003.1"/>
</dbReference>
<sequence>MSFTEAVRTCLRKYVTFSGRASRPEYWWFVLFNVIASILLGIVDGILFGTAEITTGPGSVSASSDGPLSSLFSLAMLLPWLAAGWRRMHDTGRSGIFLLYPFIAIIGTITYAGFIGAFNFADPFGAGIGAGQLEGLAGIVLVIALIVCVLSPLIVIWWLTRPSDPQENRWGPAPAPRGAA</sequence>
<evidence type="ECO:0000313" key="2">
    <source>
        <dbReference type="EMBL" id="SLN38862.1"/>
    </source>
</evidence>
<feature type="transmembrane region" description="Helical" evidence="1">
    <location>
        <begin position="26"/>
        <end position="48"/>
    </location>
</feature>
<keyword evidence="3" id="KW-1185">Reference proteome</keyword>
<feature type="transmembrane region" description="Helical" evidence="1">
    <location>
        <begin position="97"/>
        <end position="118"/>
    </location>
</feature>
<name>A0A1X6Z2T4_9RHOB</name>
<dbReference type="InterPro" id="IPR008523">
    <property type="entry name" value="DUF805"/>
</dbReference>
<dbReference type="Proteomes" id="UP000193963">
    <property type="component" value="Unassembled WGS sequence"/>
</dbReference>
<protein>
    <submittedName>
        <fullName evidence="2">Inner membrane protein YhaH</fullName>
    </submittedName>
</protein>
<dbReference type="AlphaFoldDB" id="A0A1X6Z2T4"/>
<evidence type="ECO:0000313" key="3">
    <source>
        <dbReference type="Proteomes" id="UP000193963"/>
    </source>
</evidence>
<dbReference type="PANTHER" id="PTHR34980">
    <property type="entry name" value="INNER MEMBRANE PROTEIN-RELATED-RELATED"/>
    <property type="match status" value="1"/>
</dbReference>
<keyword evidence="1" id="KW-0812">Transmembrane</keyword>
<keyword evidence="1" id="KW-1133">Transmembrane helix</keyword>
<reference evidence="2 3" key="1">
    <citation type="submission" date="2017-03" db="EMBL/GenBank/DDBJ databases">
        <authorList>
            <person name="Afonso C.L."/>
            <person name="Miller P.J."/>
            <person name="Scott M.A."/>
            <person name="Spackman E."/>
            <person name="Goraichik I."/>
            <person name="Dimitrov K.M."/>
            <person name="Suarez D.L."/>
            <person name="Swayne D.E."/>
        </authorList>
    </citation>
    <scope>NUCLEOTIDE SEQUENCE [LARGE SCALE GENOMIC DNA]</scope>
    <source>
        <strain evidence="2 3">CECT 7751</strain>
    </source>
</reference>
<dbReference type="Pfam" id="PF05656">
    <property type="entry name" value="DUF805"/>
    <property type="match status" value="1"/>
</dbReference>
<feature type="transmembrane region" description="Helical" evidence="1">
    <location>
        <begin position="138"/>
        <end position="159"/>
    </location>
</feature>
<evidence type="ECO:0000256" key="1">
    <source>
        <dbReference type="SAM" id="Phobius"/>
    </source>
</evidence>
<feature type="transmembrane region" description="Helical" evidence="1">
    <location>
        <begin position="68"/>
        <end position="85"/>
    </location>
</feature>
<keyword evidence="1" id="KW-0472">Membrane</keyword>
<organism evidence="2 3">
    <name type="scientific">Pseudooceanicola marinus</name>
    <dbReference type="NCBI Taxonomy" id="396013"/>
    <lineage>
        <taxon>Bacteria</taxon>
        <taxon>Pseudomonadati</taxon>
        <taxon>Pseudomonadota</taxon>
        <taxon>Alphaproteobacteria</taxon>
        <taxon>Rhodobacterales</taxon>
        <taxon>Paracoccaceae</taxon>
        <taxon>Pseudooceanicola</taxon>
    </lineage>
</organism>
<dbReference type="GO" id="GO:0005886">
    <property type="term" value="C:plasma membrane"/>
    <property type="evidence" value="ECO:0007669"/>
    <property type="project" value="TreeGrafter"/>
</dbReference>
<proteinExistence type="predicted"/>